<name>A0A2T4J128_9HYPH</name>
<organism evidence="2 3">
    <name type="scientific">Mesorhizobium helmanticense</name>
    <dbReference type="NCBI Taxonomy" id="1776423"/>
    <lineage>
        <taxon>Bacteria</taxon>
        <taxon>Pseudomonadati</taxon>
        <taxon>Pseudomonadota</taxon>
        <taxon>Alphaproteobacteria</taxon>
        <taxon>Hyphomicrobiales</taxon>
        <taxon>Phyllobacteriaceae</taxon>
        <taxon>Mesorhizobium</taxon>
    </lineage>
</organism>
<evidence type="ECO:0000313" key="3">
    <source>
        <dbReference type="Proteomes" id="UP000240259"/>
    </source>
</evidence>
<keyword evidence="3" id="KW-1185">Reference proteome</keyword>
<evidence type="ECO:0000313" key="2">
    <source>
        <dbReference type="EMBL" id="PTE11537.1"/>
    </source>
</evidence>
<reference evidence="2 3" key="1">
    <citation type="submission" date="2018-03" db="EMBL/GenBank/DDBJ databases">
        <title>Genome sequence of the symbiotic type strain Mesorhizobium helmanticense CSLC115NT isolated from Lotus corniculatus nodules.</title>
        <authorList>
            <person name="Sannazzaro A.I."/>
            <person name="Torres Tejerizo G.A."/>
            <person name="Dip D."/>
            <person name="Caballero M."/>
            <person name="Pistorio M."/>
            <person name="Estrella M.J."/>
        </authorList>
    </citation>
    <scope>NUCLEOTIDE SEQUENCE [LARGE SCALE GENOMIC DNA]</scope>
    <source>
        <strain evidence="2 3">CSLC115N</strain>
    </source>
</reference>
<dbReference type="Proteomes" id="UP000240259">
    <property type="component" value="Unassembled WGS sequence"/>
</dbReference>
<comment type="caution">
    <text evidence="2">The sequence shown here is derived from an EMBL/GenBank/DDBJ whole genome shotgun (WGS) entry which is preliminary data.</text>
</comment>
<gene>
    <name evidence="2" type="ORF">C9427_04765</name>
</gene>
<feature type="region of interest" description="Disordered" evidence="1">
    <location>
        <begin position="73"/>
        <end position="97"/>
    </location>
</feature>
<dbReference type="EMBL" id="PZJX01000007">
    <property type="protein sequence ID" value="PTE11537.1"/>
    <property type="molecule type" value="Genomic_DNA"/>
</dbReference>
<protein>
    <submittedName>
        <fullName evidence="2">Uncharacterized protein</fullName>
    </submittedName>
</protein>
<dbReference type="AlphaFoldDB" id="A0A2T4J128"/>
<evidence type="ECO:0000256" key="1">
    <source>
        <dbReference type="SAM" id="MobiDB-lite"/>
    </source>
</evidence>
<proteinExistence type="predicted"/>
<accession>A0A2T4J128</accession>
<sequence>MGPGLGSIADLGDLILKARDAGLSDDEQVRFSELFNFATQNLPYVNLFYVRPALDFLFLNSLREVASPGAYRRQENRRRKQYGQRSLVKPLDPFGAF</sequence>